<dbReference type="AlphaFoldDB" id="A0A0J7ZH05"/>
<organism evidence="2 3">
    <name type="scientific">Streptomyces viridochromogenes</name>
    <dbReference type="NCBI Taxonomy" id="1938"/>
    <lineage>
        <taxon>Bacteria</taxon>
        <taxon>Bacillati</taxon>
        <taxon>Actinomycetota</taxon>
        <taxon>Actinomycetes</taxon>
        <taxon>Kitasatosporales</taxon>
        <taxon>Streptomycetaceae</taxon>
        <taxon>Streptomyces</taxon>
    </lineage>
</organism>
<dbReference type="RefSeq" id="WP_048581550.1">
    <property type="nucleotide sequence ID" value="NZ_LFNT01000013.1"/>
</dbReference>
<sequence length="64" mass="6812">MALSISFVLVLGIVVVLMVRSKSVKPGPAIVCVLFGFFLASTSIAPNINRFVTGVADMIGQIRF</sequence>
<evidence type="ECO:0000313" key="3">
    <source>
        <dbReference type="Proteomes" id="UP000037432"/>
    </source>
</evidence>
<feature type="transmembrane region" description="Helical" evidence="1">
    <location>
        <begin position="28"/>
        <end position="48"/>
    </location>
</feature>
<dbReference type="EMBL" id="LFNT01000013">
    <property type="protein sequence ID" value="KMS74428.1"/>
    <property type="molecule type" value="Genomic_DNA"/>
</dbReference>
<evidence type="ECO:0000313" key="2">
    <source>
        <dbReference type="EMBL" id="KMS74428.1"/>
    </source>
</evidence>
<keyword evidence="1" id="KW-0812">Transmembrane</keyword>
<accession>A0A0J7ZH05</accession>
<dbReference type="Proteomes" id="UP000037432">
    <property type="component" value="Unassembled WGS sequence"/>
</dbReference>
<proteinExistence type="predicted"/>
<gene>
    <name evidence="2" type="ORF">ACM01_14180</name>
</gene>
<comment type="caution">
    <text evidence="2">The sequence shown here is derived from an EMBL/GenBank/DDBJ whole genome shotgun (WGS) entry which is preliminary data.</text>
</comment>
<evidence type="ECO:0000256" key="1">
    <source>
        <dbReference type="SAM" id="Phobius"/>
    </source>
</evidence>
<keyword evidence="1" id="KW-0472">Membrane</keyword>
<dbReference type="PATRIC" id="fig|1938.3.peg.4063"/>
<reference evidence="2 3" key="1">
    <citation type="submission" date="2015-06" db="EMBL/GenBank/DDBJ databases">
        <authorList>
            <person name="Ju K.-S."/>
            <person name="Doroghazi J.R."/>
            <person name="Metcalf W.W."/>
        </authorList>
    </citation>
    <scope>NUCLEOTIDE SEQUENCE [LARGE SCALE GENOMIC DNA]</scope>
    <source>
        <strain evidence="2 3">NRRL 3414</strain>
    </source>
</reference>
<name>A0A0J7ZH05_STRVR</name>
<dbReference type="OrthoDB" id="3873606at2"/>
<keyword evidence="1" id="KW-1133">Transmembrane helix</keyword>
<protein>
    <submittedName>
        <fullName evidence="2">Membrane protein</fullName>
    </submittedName>
</protein>